<dbReference type="InterPro" id="IPR050490">
    <property type="entry name" value="Bact_solute-bd_prot1"/>
</dbReference>
<organism evidence="2 3">
    <name type="scientific">[Clostridium] clostridioforme 90A8</name>
    <dbReference type="NCBI Taxonomy" id="999408"/>
    <lineage>
        <taxon>Bacteria</taxon>
        <taxon>Bacillati</taxon>
        <taxon>Bacillota</taxon>
        <taxon>Clostridia</taxon>
        <taxon>Lachnospirales</taxon>
        <taxon>Lachnospiraceae</taxon>
        <taxon>Enterocloster</taxon>
    </lineage>
</organism>
<dbReference type="Pfam" id="PF01547">
    <property type="entry name" value="SBP_bac_1"/>
    <property type="match status" value="1"/>
</dbReference>
<feature type="chain" id="PRO_5002395492" evidence="1">
    <location>
        <begin position="25"/>
        <end position="465"/>
    </location>
</feature>
<dbReference type="AlphaFoldDB" id="A0A0E2H585"/>
<evidence type="ECO:0000313" key="3">
    <source>
        <dbReference type="Proteomes" id="UP000013085"/>
    </source>
</evidence>
<reference evidence="2 3" key="1">
    <citation type="submission" date="2013-01" db="EMBL/GenBank/DDBJ databases">
        <title>The Genome Sequence of Clostridium clostridioforme 90A8.</title>
        <authorList>
            <consortium name="The Broad Institute Genome Sequencing Platform"/>
            <person name="Earl A."/>
            <person name="Ward D."/>
            <person name="Feldgarden M."/>
            <person name="Gevers D."/>
            <person name="Courvalin P."/>
            <person name="Lambert T."/>
            <person name="Walker B."/>
            <person name="Young S.K."/>
            <person name="Zeng Q."/>
            <person name="Gargeya S."/>
            <person name="Fitzgerald M."/>
            <person name="Haas B."/>
            <person name="Abouelleil A."/>
            <person name="Alvarado L."/>
            <person name="Arachchi H.M."/>
            <person name="Berlin A.M."/>
            <person name="Chapman S.B."/>
            <person name="Dewar J."/>
            <person name="Goldberg J."/>
            <person name="Griggs A."/>
            <person name="Gujja S."/>
            <person name="Hansen M."/>
            <person name="Howarth C."/>
            <person name="Imamovic A."/>
            <person name="Larimer J."/>
            <person name="McCowan C."/>
            <person name="Murphy C."/>
            <person name="Neiman D."/>
            <person name="Pearson M."/>
            <person name="Priest M."/>
            <person name="Roberts A."/>
            <person name="Saif S."/>
            <person name="Shea T."/>
            <person name="Sisk P."/>
            <person name="Sykes S."/>
            <person name="Wortman J."/>
            <person name="Nusbaum C."/>
            <person name="Birren B."/>
        </authorList>
    </citation>
    <scope>NUCLEOTIDE SEQUENCE [LARGE SCALE GENOMIC DNA]</scope>
    <source>
        <strain evidence="2 3">90A8</strain>
    </source>
</reference>
<dbReference type="EMBL" id="AGYR01000051">
    <property type="protein sequence ID" value="ENZ09315.1"/>
    <property type="molecule type" value="Genomic_DNA"/>
</dbReference>
<dbReference type="GeneID" id="57962936"/>
<name>A0A0E2H585_9FIRM</name>
<gene>
    <name evidence="2" type="ORF">HMPREF1090_04456</name>
</gene>
<dbReference type="PROSITE" id="PS51257">
    <property type="entry name" value="PROKAR_LIPOPROTEIN"/>
    <property type="match status" value="1"/>
</dbReference>
<accession>A0A0E2H585</accession>
<evidence type="ECO:0000313" key="2">
    <source>
        <dbReference type="EMBL" id="ENZ09315.1"/>
    </source>
</evidence>
<dbReference type="CDD" id="cd13585">
    <property type="entry name" value="PBP2_TMBP_like"/>
    <property type="match status" value="1"/>
</dbReference>
<dbReference type="SUPFAM" id="SSF53850">
    <property type="entry name" value="Periplasmic binding protein-like II"/>
    <property type="match status" value="1"/>
</dbReference>
<dbReference type="HOGENOM" id="CLU_031285_10_1_9"/>
<sequence length="465" mass="51543">MKKKQLAAMALAAVMLTGCGGGSAAPDATKAADGGAVTTAADAGGKEGGSQKAASGEAVTITLVESLTSPERTAVLREIADKYQAEHSNITIDIISPPLENADAKITQMLMNGSGADIVEVRDSTVTQYATNEWIADLQKYIDAWDEKDTLTESADEVIHYLKGGAYLIPYGFYQRGLFYRSDWFEEKGLDQPETWQDIYDAGLAITDPANSRFGYSFRGGPSGYQYADTIYWSWIGTDKVADPNAAYFLKDGDGATIFTLPEVKEALHFYKDLFKNTCPTDSIAWGFSEMVQGFVGGTTAMLIQDPEVIATCSADMQDDQWALVPFPKGPSGQAVFPNGFAGWGMTSFTEHPDETADFLLYLSNSENNTYFAKNYSTIPIHNNAAEKDTYFSEGRFAMYMDMAKEPDVYRHAAYPQMYQAFATYKTEVDTMYQKYLTDEITDDELLQWLDEFWTQAYKDEGQKW</sequence>
<proteinExistence type="predicted"/>
<keyword evidence="1" id="KW-0732">Signal</keyword>
<feature type="signal peptide" evidence="1">
    <location>
        <begin position="1"/>
        <end position="24"/>
    </location>
</feature>
<evidence type="ECO:0000256" key="1">
    <source>
        <dbReference type="SAM" id="SignalP"/>
    </source>
</evidence>
<dbReference type="Gene3D" id="3.40.190.10">
    <property type="entry name" value="Periplasmic binding protein-like II"/>
    <property type="match status" value="1"/>
</dbReference>
<dbReference type="RefSeq" id="WP_002584495.1">
    <property type="nucleotide sequence ID" value="NZ_KB850985.1"/>
</dbReference>
<comment type="caution">
    <text evidence="2">The sequence shown here is derived from an EMBL/GenBank/DDBJ whole genome shotgun (WGS) entry which is preliminary data.</text>
</comment>
<dbReference type="PANTHER" id="PTHR43649">
    <property type="entry name" value="ARABINOSE-BINDING PROTEIN-RELATED"/>
    <property type="match status" value="1"/>
</dbReference>
<dbReference type="Proteomes" id="UP000013085">
    <property type="component" value="Unassembled WGS sequence"/>
</dbReference>
<dbReference type="InterPro" id="IPR006059">
    <property type="entry name" value="SBP"/>
</dbReference>
<protein>
    <submittedName>
        <fullName evidence="2">Multiple sugar ABC transporter substrate-binding protein</fullName>
    </submittedName>
</protein>
<dbReference type="PANTHER" id="PTHR43649:SF12">
    <property type="entry name" value="DIACETYLCHITOBIOSE BINDING PROTEIN DASA"/>
    <property type="match status" value="1"/>
</dbReference>
<dbReference type="PATRIC" id="fig|999408.3.peg.4782"/>